<proteinExistence type="predicted"/>
<dbReference type="Proteomes" id="UP000675881">
    <property type="component" value="Chromosome 1"/>
</dbReference>
<name>A0A7R8GYZ0_LEPSM</name>
<dbReference type="EMBL" id="HG994580">
    <property type="protein sequence ID" value="CAF2754607.1"/>
    <property type="molecule type" value="Genomic_DNA"/>
</dbReference>
<dbReference type="EC" id="3.2.1.25" evidence="1"/>
<dbReference type="GO" id="GO:0004567">
    <property type="term" value="F:beta-mannosidase activity"/>
    <property type="evidence" value="ECO:0007669"/>
    <property type="project" value="UniProtKB-EC"/>
</dbReference>
<gene>
    <name evidence="1" type="ORF">LSAA_624</name>
</gene>
<sequence length="184" mass="21738">MSNVSALFLAFLITFLPFYNTSIIDLSKYSWTLSQESLNLKVSNLKIHQKENFTNVFLNTKGIDTVSNIVWNNQIIGKKNTYKTWENNLEIQFESPIKYSQRMSDKYYSKYGYKVLPECTPHEYRGECHVKFYSKDAILIRMGLGSSLSFNGYLEAIVFDIIKRLHKYQFHQMENEFEKKYVES</sequence>
<keyword evidence="1" id="KW-0326">Glycosidase</keyword>
<dbReference type="OrthoDB" id="2866996at2759"/>
<reference evidence="1" key="1">
    <citation type="submission" date="2021-02" db="EMBL/GenBank/DDBJ databases">
        <authorList>
            <person name="Bekaert M."/>
        </authorList>
    </citation>
    <scope>NUCLEOTIDE SEQUENCE</scope>
    <source>
        <strain evidence="1">IoA-00</strain>
    </source>
</reference>
<accession>A0A7R8GYZ0</accession>
<organism evidence="1 2">
    <name type="scientific">Lepeophtheirus salmonis</name>
    <name type="common">Salmon louse</name>
    <name type="synonym">Caligus salmonis</name>
    <dbReference type="NCBI Taxonomy" id="72036"/>
    <lineage>
        <taxon>Eukaryota</taxon>
        <taxon>Metazoa</taxon>
        <taxon>Ecdysozoa</taxon>
        <taxon>Arthropoda</taxon>
        <taxon>Crustacea</taxon>
        <taxon>Multicrustacea</taxon>
        <taxon>Hexanauplia</taxon>
        <taxon>Copepoda</taxon>
        <taxon>Siphonostomatoida</taxon>
        <taxon>Caligidae</taxon>
        <taxon>Lepeophtheirus</taxon>
    </lineage>
</organism>
<keyword evidence="2" id="KW-1185">Reference proteome</keyword>
<dbReference type="AlphaFoldDB" id="A0A7R8GYZ0"/>
<keyword evidence="1" id="KW-0378">Hydrolase</keyword>
<evidence type="ECO:0000313" key="2">
    <source>
        <dbReference type="Proteomes" id="UP000675881"/>
    </source>
</evidence>
<evidence type="ECO:0000313" key="1">
    <source>
        <dbReference type="EMBL" id="CAF2754607.1"/>
    </source>
</evidence>
<protein>
    <submittedName>
        <fullName evidence="1">E3.2.1.25</fullName>
        <ecNumber evidence="1">3.2.1.25</ecNumber>
    </submittedName>
</protein>